<proteinExistence type="inferred from homology"/>
<dbReference type="Pfam" id="PF08613">
    <property type="entry name" value="Cyclin"/>
    <property type="match status" value="1"/>
</dbReference>
<keyword evidence="4" id="KW-0131">Cell cycle</keyword>
<evidence type="ECO:0000256" key="5">
    <source>
        <dbReference type="PIRNR" id="PIRNR027110"/>
    </source>
</evidence>
<accession>A0A2I0X1W9</accession>
<evidence type="ECO:0000256" key="2">
    <source>
        <dbReference type="ARBA" id="ARBA00022618"/>
    </source>
</evidence>
<dbReference type="PANTHER" id="PTHR15615:SF91">
    <property type="entry name" value="CYCLIN-P4-1"/>
    <property type="match status" value="1"/>
</dbReference>
<dbReference type="InterPro" id="IPR012389">
    <property type="entry name" value="Cyclin_P/U"/>
</dbReference>
<dbReference type="InterPro" id="IPR013922">
    <property type="entry name" value="Cyclin_PHO80-like"/>
</dbReference>
<evidence type="ECO:0000256" key="3">
    <source>
        <dbReference type="ARBA" id="ARBA00023127"/>
    </source>
</evidence>
<dbReference type="PIRSF" id="PIRSF027110">
    <property type="entry name" value="PREG"/>
    <property type="match status" value="1"/>
</dbReference>
<dbReference type="Gene3D" id="1.10.472.10">
    <property type="entry name" value="Cyclin-like"/>
    <property type="match status" value="1"/>
</dbReference>
<dbReference type="EMBL" id="KZ502211">
    <property type="protein sequence ID" value="PKU81906.1"/>
    <property type="molecule type" value="Genomic_DNA"/>
</dbReference>
<organism evidence="6 7">
    <name type="scientific">Dendrobium catenatum</name>
    <dbReference type="NCBI Taxonomy" id="906689"/>
    <lineage>
        <taxon>Eukaryota</taxon>
        <taxon>Viridiplantae</taxon>
        <taxon>Streptophyta</taxon>
        <taxon>Embryophyta</taxon>
        <taxon>Tracheophyta</taxon>
        <taxon>Spermatophyta</taxon>
        <taxon>Magnoliopsida</taxon>
        <taxon>Liliopsida</taxon>
        <taxon>Asparagales</taxon>
        <taxon>Orchidaceae</taxon>
        <taxon>Epidendroideae</taxon>
        <taxon>Malaxideae</taxon>
        <taxon>Dendrobiinae</taxon>
        <taxon>Dendrobium</taxon>
    </lineage>
</organism>
<dbReference type="SUPFAM" id="SSF47954">
    <property type="entry name" value="Cyclin-like"/>
    <property type="match status" value="1"/>
</dbReference>
<keyword evidence="3 5" id="KW-0195">Cyclin</keyword>
<reference evidence="6 7" key="2">
    <citation type="journal article" date="2017" name="Nature">
        <title>The Apostasia genome and the evolution of orchids.</title>
        <authorList>
            <person name="Zhang G.Q."/>
            <person name="Liu K.W."/>
            <person name="Li Z."/>
            <person name="Lohaus R."/>
            <person name="Hsiao Y.Y."/>
            <person name="Niu S.C."/>
            <person name="Wang J.Y."/>
            <person name="Lin Y.C."/>
            <person name="Xu Q."/>
            <person name="Chen L.J."/>
            <person name="Yoshida K."/>
            <person name="Fujiwara S."/>
            <person name="Wang Z.W."/>
            <person name="Zhang Y.Q."/>
            <person name="Mitsuda N."/>
            <person name="Wang M."/>
            <person name="Liu G.H."/>
            <person name="Pecoraro L."/>
            <person name="Huang H.X."/>
            <person name="Xiao X.J."/>
            <person name="Lin M."/>
            <person name="Wu X.Y."/>
            <person name="Wu W.L."/>
            <person name="Chen Y.Y."/>
            <person name="Chang S.B."/>
            <person name="Sakamoto S."/>
            <person name="Ohme-Takagi M."/>
            <person name="Yagi M."/>
            <person name="Zeng S.J."/>
            <person name="Shen C.Y."/>
            <person name="Yeh C.M."/>
            <person name="Luo Y.B."/>
            <person name="Tsai W.C."/>
            <person name="Van de Peer Y."/>
            <person name="Liu Z.J."/>
        </authorList>
    </citation>
    <scope>NUCLEOTIDE SEQUENCE [LARGE SCALE GENOMIC DNA]</scope>
    <source>
        <tissue evidence="6">The whole plant</tissue>
    </source>
</reference>
<name>A0A2I0X1W9_9ASPA</name>
<keyword evidence="7" id="KW-1185">Reference proteome</keyword>
<dbReference type="OrthoDB" id="337735at2759"/>
<sequence>MAEAFLITKDHNGFPRVISILSSLLERVANWNDDLTATGLHHYSPASAISAFFGLEKPEISIACYLERIFRFAHCSTSCFVVAYIYLDRFLLLHPSISVDSFNVHRFLITAVLTAVKFIDDRCYNNAYFAKVGGISLAEMNHLEIDFLFGLRFDLNVTPIVFGSYCSILEREMKMANPHTPSSVHCFVTEDETSSSCKQKQLIV</sequence>
<dbReference type="PANTHER" id="PTHR15615">
    <property type="match status" value="1"/>
</dbReference>
<dbReference type="GO" id="GO:0051301">
    <property type="term" value="P:cell division"/>
    <property type="evidence" value="ECO:0007669"/>
    <property type="project" value="UniProtKB-UniRule"/>
</dbReference>
<gene>
    <name evidence="6" type="primary">CYCP4-1</name>
    <name evidence="6" type="ORF">MA16_Dca003923</name>
</gene>
<dbReference type="GO" id="GO:0019901">
    <property type="term" value="F:protein kinase binding"/>
    <property type="evidence" value="ECO:0007669"/>
    <property type="project" value="UniProtKB-UniRule"/>
</dbReference>
<evidence type="ECO:0000256" key="4">
    <source>
        <dbReference type="ARBA" id="ARBA00023306"/>
    </source>
</evidence>
<dbReference type="InterPro" id="IPR036915">
    <property type="entry name" value="Cyclin-like_sf"/>
</dbReference>
<evidence type="ECO:0000313" key="6">
    <source>
        <dbReference type="EMBL" id="PKU81906.1"/>
    </source>
</evidence>
<keyword evidence="2" id="KW-0132">Cell division</keyword>
<dbReference type="Proteomes" id="UP000233837">
    <property type="component" value="Unassembled WGS sequence"/>
</dbReference>
<comment type="similarity">
    <text evidence="1">Belongs to the cyclin family. Cyclin U/P subfamily.</text>
</comment>
<protein>
    <recommendedName>
        <fullName evidence="5">Cyclin</fullName>
    </recommendedName>
</protein>
<evidence type="ECO:0000313" key="7">
    <source>
        <dbReference type="Proteomes" id="UP000233837"/>
    </source>
</evidence>
<dbReference type="STRING" id="906689.A0A2I0X1W9"/>
<reference evidence="6 7" key="1">
    <citation type="journal article" date="2016" name="Sci. Rep.">
        <title>The Dendrobium catenatum Lindl. genome sequence provides insights into polysaccharide synthase, floral development and adaptive evolution.</title>
        <authorList>
            <person name="Zhang G.Q."/>
            <person name="Xu Q."/>
            <person name="Bian C."/>
            <person name="Tsai W.C."/>
            <person name="Yeh C.M."/>
            <person name="Liu K.W."/>
            <person name="Yoshida K."/>
            <person name="Zhang L.S."/>
            <person name="Chang S.B."/>
            <person name="Chen F."/>
            <person name="Shi Y."/>
            <person name="Su Y.Y."/>
            <person name="Zhang Y.Q."/>
            <person name="Chen L.J."/>
            <person name="Yin Y."/>
            <person name="Lin M."/>
            <person name="Huang H."/>
            <person name="Deng H."/>
            <person name="Wang Z.W."/>
            <person name="Zhu S.L."/>
            <person name="Zhao X."/>
            <person name="Deng C."/>
            <person name="Niu S.C."/>
            <person name="Huang J."/>
            <person name="Wang M."/>
            <person name="Liu G.H."/>
            <person name="Yang H.J."/>
            <person name="Xiao X.J."/>
            <person name="Hsiao Y.Y."/>
            <person name="Wu W.L."/>
            <person name="Chen Y.Y."/>
            <person name="Mitsuda N."/>
            <person name="Ohme-Takagi M."/>
            <person name="Luo Y.B."/>
            <person name="Van de Peer Y."/>
            <person name="Liu Z.J."/>
        </authorList>
    </citation>
    <scope>NUCLEOTIDE SEQUENCE [LARGE SCALE GENOMIC DNA]</scope>
    <source>
        <tissue evidence="6">The whole plant</tissue>
    </source>
</reference>
<dbReference type="AlphaFoldDB" id="A0A2I0X1W9"/>
<evidence type="ECO:0000256" key="1">
    <source>
        <dbReference type="ARBA" id="ARBA00007215"/>
    </source>
</evidence>